<keyword evidence="6" id="KW-1185">Reference proteome</keyword>
<keyword evidence="1" id="KW-0805">Transcription regulation</keyword>
<dbReference type="Pfam" id="PF12833">
    <property type="entry name" value="HTH_18"/>
    <property type="match status" value="1"/>
</dbReference>
<evidence type="ECO:0000256" key="3">
    <source>
        <dbReference type="ARBA" id="ARBA00023163"/>
    </source>
</evidence>
<dbReference type="InterPro" id="IPR009057">
    <property type="entry name" value="Homeodomain-like_sf"/>
</dbReference>
<dbReference type="STRING" id="762903.Pedsa_0034"/>
<dbReference type="Gene3D" id="1.10.10.60">
    <property type="entry name" value="Homeodomain-like"/>
    <property type="match status" value="1"/>
</dbReference>
<dbReference type="PROSITE" id="PS01124">
    <property type="entry name" value="HTH_ARAC_FAMILY_2"/>
    <property type="match status" value="1"/>
</dbReference>
<proteinExistence type="predicted"/>
<reference evidence="5 6" key="1">
    <citation type="journal article" date="2011" name="Stand. Genomic Sci.">
        <title>Complete genome sequence of the gliding, heparinolytic Pedobacter saltans type strain (113).</title>
        <authorList>
            <person name="Liolios K."/>
            <person name="Sikorski J."/>
            <person name="Lu M."/>
            <person name="Nolan M."/>
            <person name="Lapidus A."/>
            <person name="Lucas S."/>
            <person name="Hammon N."/>
            <person name="Deshpande S."/>
            <person name="Cheng J.F."/>
            <person name="Tapia R."/>
            <person name="Han C."/>
            <person name="Goodwin L."/>
            <person name="Pitluck S."/>
            <person name="Huntemann M."/>
            <person name="Ivanova N."/>
            <person name="Pagani I."/>
            <person name="Mavromatis K."/>
            <person name="Ovchinikova G."/>
            <person name="Pati A."/>
            <person name="Chen A."/>
            <person name="Palaniappan K."/>
            <person name="Land M."/>
            <person name="Hauser L."/>
            <person name="Brambilla E.M."/>
            <person name="Kotsyurbenko O."/>
            <person name="Rohde M."/>
            <person name="Tindall B.J."/>
            <person name="Abt B."/>
            <person name="Goker M."/>
            <person name="Detter J.C."/>
            <person name="Woyke T."/>
            <person name="Bristow J."/>
            <person name="Eisen J.A."/>
            <person name="Markowitz V."/>
            <person name="Hugenholtz P."/>
            <person name="Klenk H.P."/>
            <person name="Kyrpides N.C."/>
        </authorList>
    </citation>
    <scope>NUCLEOTIDE SEQUENCE [LARGE SCALE GENOMIC DNA]</scope>
    <source>
        <strain evidence="6">ATCC 51119 / DSM 12145 / JCM 21818 / LMG 10337 / NBRC 100064 / NCIMB 13643</strain>
    </source>
</reference>
<dbReference type="OrthoDB" id="952277at2"/>
<gene>
    <name evidence="5" type="ordered locus">Pedsa_0034</name>
</gene>
<accession>F0SC38</accession>
<dbReference type="RefSeq" id="WP_013631126.1">
    <property type="nucleotide sequence ID" value="NC_015177.1"/>
</dbReference>
<sequence length="186" mass="21285">MLTKIYIKNMVCPRCIASVKKDLEDLNYEVNDIKLGEVSIVGEVNIPLIKQRLEESGFELLEGKNTQITNSIKSIIVDLVHHHNGALKENLSQVLTRELNQEYSVLSNIFSSKEGLTIERYYILQRIEKVKELLEYNQLSLKEIAFDLGFSSVAHLSAQFKKETGLSPKQYKDLGMADRKPIHQIH</sequence>
<dbReference type="GO" id="GO:0003700">
    <property type="term" value="F:DNA-binding transcription factor activity"/>
    <property type="evidence" value="ECO:0007669"/>
    <property type="project" value="InterPro"/>
</dbReference>
<dbReference type="InterPro" id="IPR018060">
    <property type="entry name" value="HTH_AraC"/>
</dbReference>
<dbReference type="PROSITE" id="PS00041">
    <property type="entry name" value="HTH_ARAC_FAMILY_1"/>
    <property type="match status" value="1"/>
</dbReference>
<keyword evidence="3" id="KW-0804">Transcription</keyword>
<dbReference type="SUPFAM" id="SSF46689">
    <property type="entry name" value="Homeodomain-like"/>
    <property type="match status" value="1"/>
</dbReference>
<evidence type="ECO:0000313" key="6">
    <source>
        <dbReference type="Proteomes" id="UP000000310"/>
    </source>
</evidence>
<organism evidence="5 6">
    <name type="scientific">Pseudopedobacter saltans (strain ATCC 51119 / DSM 12145 / JCM 21818 / CCUG 39354 / LMG 10337 / NBRC 100064 / NCIMB 13643)</name>
    <name type="common">Pedobacter saltans</name>
    <dbReference type="NCBI Taxonomy" id="762903"/>
    <lineage>
        <taxon>Bacteria</taxon>
        <taxon>Pseudomonadati</taxon>
        <taxon>Bacteroidota</taxon>
        <taxon>Sphingobacteriia</taxon>
        <taxon>Sphingobacteriales</taxon>
        <taxon>Sphingobacteriaceae</taxon>
        <taxon>Pseudopedobacter</taxon>
    </lineage>
</organism>
<dbReference type="AlphaFoldDB" id="F0SC38"/>
<dbReference type="PANTHER" id="PTHR43280">
    <property type="entry name" value="ARAC-FAMILY TRANSCRIPTIONAL REGULATOR"/>
    <property type="match status" value="1"/>
</dbReference>
<evidence type="ECO:0000256" key="2">
    <source>
        <dbReference type="ARBA" id="ARBA00023125"/>
    </source>
</evidence>
<dbReference type="HOGENOM" id="CLU_121830_0_0_10"/>
<name>F0SC38_PSESL</name>
<evidence type="ECO:0000313" key="5">
    <source>
        <dbReference type="EMBL" id="ADY50623.1"/>
    </source>
</evidence>
<dbReference type="GO" id="GO:0043565">
    <property type="term" value="F:sequence-specific DNA binding"/>
    <property type="evidence" value="ECO:0007669"/>
    <property type="project" value="InterPro"/>
</dbReference>
<evidence type="ECO:0000259" key="4">
    <source>
        <dbReference type="PROSITE" id="PS01124"/>
    </source>
</evidence>
<dbReference type="eggNOG" id="COG2207">
    <property type="taxonomic scope" value="Bacteria"/>
</dbReference>
<dbReference type="SMART" id="SM00342">
    <property type="entry name" value="HTH_ARAC"/>
    <property type="match status" value="1"/>
</dbReference>
<dbReference type="Proteomes" id="UP000000310">
    <property type="component" value="Chromosome"/>
</dbReference>
<feature type="domain" description="HTH araC/xylS-type" evidence="4">
    <location>
        <begin position="95"/>
        <end position="174"/>
    </location>
</feature>
<dbReference type="KEGG" id="psn:Pedsa_0034"/>
<dbReference type="PANTHER" id="PTHR43280:SF2">
    <property type="entry name" value="HTH-TYPE TRANSCRIPTIONAL REGULATOR EXSA"/>
    <property type="match status" value="1"/>
</dbReference>
<dbReference type="InterPro" id="IPR036163">
    <property type="entry name" value="HMA_dom_sf"/>
</dbReference>
<dbReference type="SUPFAM" id="SSF55008">
    <property type="entry name" value="HMA, heavy metal-associated domain"/>
    <property type="match status" value="1"/>
</dbReference>
<dbReference type="EMBL" id="CP002545">
    <property type="protein sequence ID" value="ADY50623.1"/>
    <property type="molecule type" value="Genomic_DNA"/>
</dbReference>
<protein>
    <submittedName>
        <fullName evidence="5">Transcriptional regulator, AraC family</fullName>
    </submittedName>
</protein>
<dbReference type="GO" id="GO:0046872">
    <property type="term" value="F:metal ion binding"/>
    <property type="evidence" value="ECO:0007669"/>
    <property type="project" value="InterPro"/>
</dbReference>
<keyword evidence="2" id="KW-0238">DNA-binding</keyword>
<reference evidence="6" key="2">
    <citation type="submission" date="2011-02" db="EMBL/GenBank/DDBJ databases">
        <title>The complete genome of Pedobacter saltans DSM 12145.</title>
        <authorList>
            <consortium name="US DOE Joint Genome Institute (JGI-PGF)"/>
            <person name="Lucas S."/>
            <person name="Copeland A."/>
            <person name="Lapidus A."/>
            <person name="Bruce D."/>
            <person name="Goodwin L."/>
            <person name="Pitluck S."/>
            <person name="Kyrpides N."/>
            <person name="Mavromatis K."/>
            <person name="Pagani I."/>
            <person name="Ivanova N."/>
            <person name="Ovchinnikova G."/>
            <person name="Lu M."/>
            <person name="Detter J.C."/>
            <person name="Han C."/>
            <person name="Land M."/>
            <person name="Hauser L."/>
            <person name="Markowitz V."/>
            <person name="Cheng J.-F."/>
            <person name="Hugenholtz P."/>
            <person name="Woyke T."/>
            <person name="Wu D."/>
            <person name="Tindall B."/>
            <person name="Pomrenke H.G."/>
            <person name="Brambilla E."/>
            <person name="Klenk H.-P."/>
            <person name="Eisen J.A."/>
        </authorList>
    </citation>
    <scope>NUCLEOTIDE SEQUENCE [LARGE SCALE GENOMIC DNA]</scope>
    <source>
        <strain evidence="6">ATCC 51119 / DSM 12145 / JCM 21818 / LMG 10337 / NBRC 100064 / NCIMB 13643</strain>
    </source>
</reference>
<evidence type="ECO:0000256" key="1">
    <source>
        <dbReference type="ARBA" id="ARBA00023015"/>
    </source>
</evidence>
<dbReference type="InterPro" id="IPR018062">
    <property type="entry name" value="HTH_AraC-typ_CS"/>
</dbReference>